<dbReference type="Proteomes" id="UP001234989">
    <property type="component" value="Chromosome 3"/>
</dbReference>
<organism evidence="3 4">
    <name type="scientific">Solanum verrucosum</name>
    <dbReference type="NCBI Taxonomy" id="315347"/>
    <lineage>
        <taxon>Eukaryota</taxon>
        <taxon>Viridiplantae</taxon>
        <taxon>Streptophyta</taxon>
        <taxon>Embryophyta</taxon>
        <taxon>Tracheophyta</taxon>
        <taxon>Spermatophyta</taxon>
        <taxon>Magnoliopsida</taxon>
        <taxon>eudicotyledons</taxon>
        <taxon>Gunneridae</taxon>
        <taxon>Pentapetalae</taxon>
        <taxon>asterids</taxon>
        <taxon>lamiids</taxon>
        <taxon>Solanales</taxon>
        <taxon>Solanaceae</taxon>
        <taxon>Solanoideae</taxon>
        <taxon>Solaneae</taxon>
        <taxon>Solanum</taxon>
    </lineage>
</organism>
<evidence type="ECO:0000313" key="4">
    <source>
        <dbReference type="Proteomes" id="UP001234989"/>
    </source>
</evidence>
<gene>
    <name evidence="3" type="ORF">MTR67_011801</name>
</gene>
<proteinExistence type="predicted"/>
<feature type="domain" description="DUF4216" evidence="2">
    <location>
        <begin position="485"/>
        <end position="556"/>
    </location>
</feature>
<dbReference type="AlphaFoldDB" id="A0AAF0QDC5"/>
<accession>A0AAF0QDC5</accession>
<evidence type="ECO:0000259" key="2">
    <source>
        <dbReference type="Pfam" id="PF13952"/>
    </source>
</evidence>
<name>A0AAF0QDC5_SOLVR</name>
<dbReference type="PANTHER" id="PTHR10775">
    <property type="entry name" value="OS08G0208400 PROTEIN"/>
    <property type="match status" value="1"/>
</dbReference>
<feature type="region of interest" description="Disordered" evidence="1">
    <location>
        <begin position="654"/>
        <end position="680"/>
    </location>
</feature>
<dbReference type="InterPro" id="IPR004242">
    <property type="entry name" value="Transposase_21"/>
</dbReference>
<dbReference type="PANTHER" id="PTHR10775:SF177">
    <property type="entry name" value="TNP2, PARTIAL"/>
    <property type="match status" value="1"/>
</dbReference>
<sequence>MSYNDEVIYNEDENEEHDSDDEIHTMLEKVSGKSFVNFSEETTTDNNVCGNMSEKEAKRFDKLLEEAKCELYPECKKFSKLSFLVKLLHLKVYNQWSNKSFDMLLELLKEALPTGETLPKSYYDAKNMLQGLGLGYISINACKNDCVLYWAEHKDRQECPHYGISRWKIDNGKDKKIHHKVLRYFPLKPRLQRLFMSSKTSVDLRWHKEKHLDEENVLRHPADSEAWKEFDKNHLRFAQEPRNIRLGLATDDFNQFGNMSTSYSMWPVILAPYNLPPWKCFKDPFMMMSLLIPGPQAPGKDIDVYLRPLIDELKELWSDGVETFDASTGKCFKMHAAVLWTINDFPAYGNLFGWSTKGYMACPTCIKDTSSEKRFLCKLKRYVRNKAQPKGSIAEGYIIDECLTFCSMYLTDIETRFNREDRNDDGFSNNGELVLDIFSKRFRPYRDGKYDVIPNKDFDIARCIVVAGYHENEVIDFYGIIIDILELEYVEENRVLLFKCKWFDLRKKIGMQKDKKFTSICVKRFWYERDSFVLATQAKQVFYIDDPKLRENWQIVLKFQDRHLYNVPEKETLETESDELHITNDEVYQDMSLESNSIVCDTVDMLSQLHRDDVDSVILDANVIELEAQKEHEVHYNEENSDQEDETMIEYISDHEENGGNNGTNDNEADTTIDGDDIGL</sequence>
<dbReference type="Pfam" id="PF02992">
    <property type="entry name" value="Transposase_21"/>
    <property type="match status" value="1"/>
</dbReference>
<evidence type="ECO:0000256" key="1">
    <source>
        <dbReference type="SAM" id="MobiDB-lite"/>
    </source>
</evidence>
<reference evidence="3" key="1">
    <citation type="submission" date="2023-08" db="EMBL/GenBank/DDBJ databases">
        <title>A de novo genome assembly of Solanum verrucosum Schlechtendal, a Mexican diploid species geographically isolated from the other diploid A-genome species in potato relatives.</title>
        <authorList>
            <person name="Hosaka K."/>
        </authorList>
    </citation>
    <scope>NUCLEOTIDE SEQUENCE</scope>
    <source>
        <tissue evidence="3">Young leaves</tissue>
    </source>
</reference>
<evidence type="ECO:0000313" key="3">
    <source>
        <dbReference type="EMBL" id="WMV18416.1"/>
    </source>
</evidence>
<feature type="compositionally biased region" description="Acidic residues" evidence="1">
    <location>
        <begin position="667"/>
        <end position="680"/>
    </location>
</feature>
<keyword evidence="4" id="KW-1185">Reference proteome</keyword>
<protein>
    <recommendedName>
        <fullName evidence="2">DUF4216 domain-containing protein</fullName>
    </recommendedName>
</protein>
<dbReference type="Pfam" id="PF13952">
    <property type="entry name" value="DUF4216"/>
    <property type="match status" value="1"/>
</dbReference>
<dbReference type="EMBL" id="CP133614">
    <property type="protein sequence ID" value="WMV18416.1"/>
    <property type="molecule type" value="Genomic_DNA"/>
</dbReference>
<dbReference type="InterPro" id="IPR025312">
    <property type="entry name" value="DUF4216"/>
</dbReference>